<reference evidence="1" key="1">
    <citation type="submission" date="2018-11" db="EMBL/GenBank/DDBJ databases">
        <authorList>
            <consortium name="Pathogen Informatics"/>
        </authorList>
    </citation>
    <scope>NUCLEOTIDE SEQUENCE</scope>
</reference>
<protein>
    <submittedName>
        <fullName evidence="1">Uncharacterized protein</fullName>
    </submittedName>
</protein>
<dbReference type="Proteomes" id="UP000784294">
    <property type="component" value="Unassembled WGS sequence"/>
</dbReference>
<evidence type="ECO:0000313" key="2">
    <source>
        <dbReference type="Proteomes" id="UP000784294"/>
    </source>
</evidence>
<dbReference type="EMBL" id="CAAALY010096886">
    <property type="protein sequence ID" value="VEL28687.1"/>
    <property type="molecule type" value="Genomic_DNA"/>
</dbReference>
<dbReference type="AlphaFoldDB" id="A0A3S5AGJ3"/>
<accession>A0A3S5AGJ3</accession>
<sequence>MAVDLDDDPDNIPDILYDRHEKLNVREPRKRDSQVAYFDNKTEHEFLSNKTASTLIHQGAVLPDVPRHGDYLNINRKNGRRYFLRFESEESLCYIPDTDRIAVNIWKNDEIGHVCSSEAVQHPLNVPSDRSIKTAPSSHPGEDLWSAVYRPQRYFDLLSD</sequence>
<dbReference type="OrthoDB" id="2195431at2759"/>
<gene>
    <name evidence="1" type="ORF">PXEA_LOCUS22127</name>
</gene>
<organism evidence="1 2">
    <name type="scientific">Protopolystoma xenopodis</name>
    <dbReference type="NCBI Taxonomy" id="117903"/>
    <lineage>
        <taxon>Eukaryota</taxon>
        <taxon>Metazoa</taxon>
        <taxon>Spiralia</taxon>
        <taxon>Lophotrochozoa</taxon>
        <taxon>Platyhelminthes</taxon>
        <taxon>Monogenea</taxon>
        <taxon>Polyopisthocotylea</taxon>
        <taxon>Polystomatidea</taxon>
        <taxon>Polystomatidae</taxon>
        <taxon>Protopolystoma</taxon>
    </lineage>
</organism>
<name>A0A3S5AGJ3_9PLAT</name>
<proteinExistence type="predicted"/>
<feature type="non-terminal residue" evidence="1">
    <location>
        <position position="1"/>
    </location>
</feature>
<comment type="caution">
    <text evidence="1">The sequence shown here is derived from an EMBL/GenBank/DDBJ whole genome shotgun (WGS) entry which is preliminary data.</text>
</comment>
<evidence type="ECO:0000313" key="1">
    <source>
        <dbReference type="EMBL" id="VEL28687.1"/>
    </source>
</evidence>
<keyword evidence="2" id="KW-1185">Reference proteome</keyword>